<proteinExistence type="predicted"/>
<dbReference type="Proteomes" id="UP000191987">
    <property type="component" value="Unassembled WGS sequence"/>
</dbReference>
<accession>A0A1S7Q0T4</accession>
<name>A0A1S7Q0T4_9HYPH</name>
<dbReference type="EMBL" id="FBWG01000016">
    <property type="protein sequence ID" value="CUX29635.1"/>
    <property type="molecule type" value="Genomic_DNA"/>
</dbReference>
<protein>
    <submittedName>
        <fullName evidence="1">Uncharacterized protein</fullName>
    </submittedName>
</protein>
<sequence length="67" mass="7571">MGVTAIPDSCFVLKHSSRSPRYSKAQTGTTRTLSLQFKQFCRDFAGTYGRNGHFCGFADRHFYDGQD</sequence>
<evidence type="ECO:0000313" key="2">
    <source>
        <dbReference type="Proteomes" id="UP000191987"/>
    </source>
</evidence>
<organism evidence="1 2">
    <name type="scientific">Agrobacterium deltaense Zutra 3/1</name>
    <dbReference type="NCBI Taxonomy" id="1183427"/>
    <lineage>
        <taxon>Bacteria</taxon>
        <taxon>Pseudomonadati</taxon>
        <taxon>Pseudomonadota</taxon>
        <taxon>Alphaproteobacteria</taxon>
        <taxon>Hyphomicrobiales</taxon>
        <taxon>Rhizobiaceae</taxon>
        <taxon>Rhizobium/Agrobacterium group</taxon>
        <taxon>Agrobacterium</taxon>
    </lineage>
</organism>
<evidence type="ECO:0000313" key="1">
    <source>
        <dbReference type="EMBL" id="CUX29635.1"/>
    </source>
</evidence>
<reference evidence="1 2" key="1">
    <citation type="submission" date="2016-01" db="EMBL/GenBank/DDBJ databases">
        <authorList>
            <person name="Oliw E.H."/>
        </authorList>
    </citation>
    <scope>NUCLEOTIDE SEQUENCE [LARGE SCALE GENOMIC DNA]</scope>
    <source>
        <strain evidence="1 2">Zutra 3-1</strain>
    </source>
</reference>
<dbReference type="AlphaFoldDB" id="A0A1S7Q0T4"/>
<gene>
    <name evidence="1" type="ORF">AGR7C_Cc230096</name>
</gene>